<dbReference type="InterPro" id="IPR025122">
    <property type="entry name" value="DUF4048"/>
</dbReference>
<organism evidence="4 5">
    <name type="scientific">Glonium stellatum</name>
    <dbReference type="NCBI Taxonomy" id="574774"/>
    <lineage>
        <taxon>Eukaryota</taxon>
        <taxon>Fungi</taxon>
        <taxon>Dikarya</taxon>
        <taxon>Ascomycota</taxon>
        <taxon>Pezizomycotina</taxon>
        <taxon>Dothideomycetes</taxon>
        <taxon>Pleosporomycetidae</taxon>
        <taxon>Gloniales</taxon>
        <taxon>Gloniaceae</taxon>
        <taxon>Glonium</taxon>
    </lineage>
</organism>
<gene>
    <name evidence="4" type="ORF">AOQ84DRAFT_389096</name>
</gene>
<evidence type="ECO:0000313" key="5">
    <source>
        <dbReference type="Proteomes" id="UP000250140"/>
    </source>
</evidence>
<evidence type="ECO:0000259" key="3">
    <source>
        <dbReference type="Pfam" id="PF13257"/>
    </source>
</evidence>
<evidence type="ECO:0000256" key="2">
    <source>
        <dbReference type="SAM" id="MobiDB-lite"/>
    </source>
</evidence>
<evidence type="ECO:0000256" key="1">
    <source>
        <dbReference type="SAM" id="Coils"/>
    </source>
</evidence>
<dbReference type="Proteomes" id="UP000250140">
    <property type="component" value="Unassembled WGS sequence"/>
</dbReference>
<feature type="compositionally biased region" description="Low complexity" evidence="2">
    <location>
        <begin position="539"/>
        <end position="568"/>
    </location>
</feature>
<feature type="coiled-coil region" evidence="1">
    <location>
        <begin position="214"/>
        <end position="248"/>
    </location>
</feature>
<keyword evidence="5" id="KW-1185">Reference proteome</keyword>
<accession>A0A8E2F037</accession>
<proteinExistence type="predicted"/>
<name>A0A8E2F037_9PEZI</name>
<feature type="region of interest" description="Disordered" evidence="2">
    <location>
        <begin position="171"/>
        <end position="206"/>
    </location>
</feature>
<sequence length="641" mass="70363">MGVCSAGPSLLTVWVSWLKGGLVLRVLGVPIALFAWHLEVYGYSQTSLVLQRLSRRIPFPTYFLFLQDHDMSHFFFVGGADVMDHLAEQKTRAMRKRASTQNEVGRFVASGGVPSTPMAPPPAKPFETPSNFTTTNTLSELPSVPSTCNSDSMTYSEVAKQGKRLSLHFPIQPAAGSTSPRSSPRSRPQSWMTTPISSPEIAPSPTEGNFLTVLAAQERRVFELKEELAKAEQDLEQLKKHWATHEAMKKRDDGRRVRQLQPLTTPFPNFTTADEDEEEGSSAWLQKEMERRKALLSNTKTSQRKVFSGSRHTRTLSLLSPDKTNYSPSFPQPADIRQSLDEQVKRAPLARASTTPDIANQVTSQVTNQVSSHVANQVANAAKDEKYDLGGIQRDVILRTGKQMASDFKDGLLTFIEDLRQATVGEEAINGLQGNAPDAANSQQPVKQLPGKINLKNRPTLNRANSSKKVSKDDGPDLIDIGGSFWKEHGLNEPRSASPANITKPLKGGKTPQKVIQKLSDDFEDSWDTWDTPNDKYTAASSSNSSDSDGPASPTSARSSPRTSTSSAGFSTPASEPPPRHANRDSIPWPALTKLSPTQLKRTASHLMKEWEKNLTPPPESRQTTASGDYIGRSPSPAKKD</sequence>
<feature type="compositionally biased region" description="Low complexity" evidence="2">
    <location>
        <begin position="177"/>
        <end position="190"/>
    </location>
</feature>
<dbReference type="Pfam" id="PF13257">
    <property type="entry name" value="DUF4048"/>
    <property type="match status" value="1"/>
</dbReference>
<evidence type="ECO:0000313" key="4">
    <source>
        <dbReference type="EMBL" id="OCL08071.1"/>
    </source>
</evidence>
<protein>
    <recommendedName>
        <fullName evidence="3">DUF4048 domain-containing protein</fullName>
    </recommendedName>
</protein>
<reference evidence="4 5" key="1">
    <citation type="journal article" date="2016" name="Nat. Commun.">
        <title>Ectomycorrhizal ecology is imprinted in the genome of the dominant symbiotic fungus Cenococcum geophilum.</title>
        <authorList>
            <consortium name="DOE Joint Genome Institute"/>
            <person name="Peter M."/>
            <person name="Kohler A."/>
            <person name="Ohm R.A."/>
            <person name="Kuo A."/>
            <person name="Krutzmann J."/>
            <person name="Morin E."/>
            <person name="Arend M."/>
            <person name="Barry K.W."/>
            <person name="Binder M."/>
            <person name="Choi C."/>
            <person name="Clum A."/>
            <person name="Copeland A."/>
            <person name="Grisel N."/>
            <person name="Haridas S."/>
            <person name="Kipfer T."/>
            <person name="LaButti K."/>
            <person name="Lindquist E."/>
            <person name="Lipzen A."/>
            <person name="Maire R."/>
            <person name="Meier B."/>
            <person name="Mihaltcheva S."/>
            <person name="Molinier V."/>
            <person name="Murat C."/>
            <person name="Poggeler S."/>
            <person name="Quandt C.A."/>
            <person name="Sperisen C."/>
            <person name="Tritt A."/>
            <person name="Tisserant E."/>
            <person name="Crous P.W."/>
            <person name="Henrissat B."/>
            <person name="Nehls U."/>
            <person name="Egli S."/>
            <person name="Spatafora J.W."/>
            <person name="Grigoriev I.V."/>
            <person name="Martin F.M."/>
        </authorList>
    </citation>
    <scope>NUCLEOTIDE SEQUENCE [LARGE SCALE GENOMIC DNA]</scope>
    <source>
        <strain evidence="4 5">CBS 207.34</strain>
    </source>
</reference>
<feature type="domain" description="DUF4048" evidence="3">
    <location>
        <begin position="312"/>
        <end position="545"/>
    </location>
</feature>
<keyword evidence="1" id="KW-0175">Coiled coil</keyword>
<feature type="compositionally biased region" description="Polar residues" evidence="2">
    <location>
        <begin position="457"/>
        <end position="468"/>
    </location>
</feature>
<feature type="region of interest" description="Disordered" evidence="2">
    <location>
        <begin position="456"/>
        <end position="641"/>
    </location>
</feature>
<dbReference type="AlphaFoldDB" id="A0A8E2F037"/>
<dbReference type="EMBL" id="KV749719">
    <property type="protein sequence ID" value="OCL08071.1"/>
    <property type="molecule type" value="Genomic_DNA"/>
</dbReference>
<dbReference type="OrthoDB" id="4097086at2759"/>